<dbReference type="Pfam" id="PF00069">
    <property type="entry name" value="Pkinase"/>
    <property type="match status" value="1"/>
</dbReference>
<name>A0A2Z6S2L1_9GLOM</name>
<protein>
    <recommendedName>
        <fullName evidence="5">Protein kinase domain-containing protein</fullName>
    </recommendedName>
</protein>
<dbReference type="SUPFAM" id="SSF56112">
    <property type="entry name" value="Protein kinase-like (PK-like)"/>
    <property type="match status" value="1"/>
</dbReference>
<accession>A0A2Z6S2L1</accession>
<dbReference type="InterPro" id="IPR011009">
    <property type="entry name" value="Kinase-like_dom_sf"/>
</dbReference>
<evidence type="ECO:0000313" key="7">
    <source>
        <dbReference type="Proteomes" id="UP000247702"/>
    </source>
</evidence>
<dbReference type="GO" id="GO:0005524">
    <property type="term" value="F:ATP binding"/>
    <property type="evidence" value="ECO:0007669"/>
    <property type="project" value="UniProtKB-KW"/>
</dbReference>
<keyword evidence="4" id="KW-0812">Transmembrane</keyword>
<dbReference type="Gene3D" id="1.10.510.10">
    <property type="entry name" value="Transferase(Phosphotransferase) domain 1"/>
    <property type="match status" value="1"/>
</dbReference>
<evidence type="ECO:0000259" key="5">
    <source>
        <dbReference type="PROSITE" id="PS50011"/>
    </source>
</evidence>
<feature type="transmembrane region" description="Helical" evidence="4">
    <location>
        <begin position="720"/>
        <end position="741"/>
    </location>
</feature>
<keyword evidence="4" id="KW-0472">Membrane</keyword>
<keyword evidence="7" id="KW-1185">Reference proteome</keyword>
<organism evidence="6 7">
    <name type="scientific">Rhizophagus clarus</name>
    <dbReference type="NCBI Taxonomy" id="94130"/>
    <lineage>
        <taxon>Eukaryota</taxon>
        <taxon>Fungi</taxon>
        <taxon>Fungi incertae sedis</taxon>
        <taxon>Mucoromycota</taxon>
        <taxon>Glomeromycotina</taxon>
        <taxon>Glomeromycetes</taxon>
        <taxon>Glomerales</taxon>
        <taxon>Glomeraceae</taxon>
        <taxon>Rhizophagus</taxon>
    </lineage>
</organism>
<feature type="transmembrane region" description="Helical" evidence="4">
    <location>
        <begin position="651"/>
        <end position="671"/>
    </location>
</feature>
<evidence type="ECO:0000256" key="4">
    <source>
        <dbReference type="SAM" id="Phobius"/>
    </source>
</evidence>
<feature type="region of interest" description="Disordered" evidence="3">
    <location>
        <begin position="54"/>
        <end position="77"/>
    </location>
</feature>
<dbReference type="EMBL" id="BEXD01004303">
    <property type="protein sequence ID" value="GBC09474.1"/>
    <property type="molecule type" value="Genomic_DNA"/>
</dbReference>
<dbReference type="GO" id="GO:0004672">
    <property type="term" value="F:protein kinase activity"/>
    <property type="evidence" value="ECO:0007669"/>
    <property type="project" value="InterPro"/>
</dbReference>
<proteinExistence type="predicted"/>
<sequence>MNETNLSFEVDIPNNKVPIKAYQLEYKNRFKDVIKNKKYKKEFCEIIKDTTEKKEDTTEKKEDTTEKKEVTTEKKEDTTEKKEDYKISICQDGKFAIAFDTGYKPTPFQFGSQKDKKDREYEWCLDISNKHNNKRNKYFILVAVSRINVHQDMKKNEGNTDETKGVAIYRLELDKDSHNLIAVTRYYCNEISGLCRFVEFSREDDSNDAEQERLAIMNFCGIYSIDFDDNRDSFHLNEMFQYPTSIRHELDNWYNDRKICIKRLLSCIYDKYFLVTQYKNDVQSLEVYNLATMELETTAKKVEKKNEIIDEDYVFSINNLQFCFSQGNNIINVTWAYSLVLEYADGGTLTTYLNEHFNELKWNDKYQLALQLASAVACIHDCDIIYCDLHEDNIFIHQRKIKLADFGLSKKISSSSNPSKIFGAMTYMDPKALNEGLNYKLNKKSEVYSVEILMWQISSGYLPFSREPTNYDRRLIFLSIINGKREKVIDGTPVKYNNLYTECLGYEPDERPNMQDVVLELKAIISLEDDLISDSTANEKKRDSLEMHIIISESSKGTIDLNNELISSNNKLDINNINTNDNWEWHYRILNLSKVLWLAFIPGSYKISRNERDKLSPFFRMILNENNGNIYDDSATKAIIRLRWQEVENTFLFPFFRFLIFAICFILISWAYLNHSIIINEKFLFTLIIISYYLAFYLLVTELLQVNYREPKEYLGEIFNVFNITSIVFSVTVLTIMLRNFQLTDGFESVEEFDIGLITGVLYSILLLCIELILYLRTISNVGAYIYCVIITTFKTIFPFFLLTLIVILTLAFTMFVLPRNPENIKIEETLYYSGTTSDEQFSTKLKADLFEDDIFYILWREEF</sequence>
<feature type="domain" description="Protein kinase" evidence="5">
    <location>
        <begin position="208"/>
        <end position="525"/>
    </location>
</feature>
<dbReference type="InterPro" id="IPR000719">
    <property type="entry name" value="Prot_kinase_dom"/>
</dbReference>
<evidence type="ECO:0000256" key="2">
    <source>
        <dbReference type="ARBA" id="ARBA00022840"/>
    </source>
</evidence>
<dbReference type="PROSITE" id="PS50011">
    <property type="entry name" value="PROTEIN_KINASE_DOM"/>
    <property type="match status" value="1"/>
</dbReference>
<dbReference type="PANTHER" id="PTHR44329:SF298">
    <property type="entry name" value="MIXED LINEAGE KINASE DOMAIN-LIKE PROTEIN"/>
    <property type="match status" value="1"/>
</dbReference>
<dbReference type="Proteomes" id="UP000247702">
    <property type="component" value="Unassembled WGS sequence"/>
</dbReference>
<evidence type="ECO:0000313" key="6">
    <source>
        <dbReference type="EMBL" id="GBC09474.1"/>
    </source>
</evidence>
<keyword evidence="2" id="KW-0067">ATP-binding</keyword>
<feature type="transmembrane region" description="Helical" evidence="4">
    <location>
        <begin position="753"/>
        <end position="776"/>
    </location>
</feature>
<evidence type="ECO:0000256" key="1">
    <source>
        <dbReference type="ARBA" id="ARBA00022741"/>
    </source>
</evidence>
<dbReference type="AlphaFoldDB" id="A0A2Z6S2L1"/>
<reference evidence="6 7" key="1">
    <citation type="submission" date="2017-11" db="EMBL/GenBank/DDBJ databases">
        <title>The genome of Rhizophagus clarus HR1 reveals common genetic basis of auxotrophy among arbuscular mycorrhizal fungi.</title>
        <authorList>
            <person name="Kobayashi Y."/>
        </authorList>
    </citation>
    <scope>NUCLEOTIDE SEQUENCE [LARGE SCALE GENOMIC DNA]</scope>
    <source>
        <strain evidence="6 7">HR1</strain>
    </source>
</reference>
<dbReference type="InterPro" id="IPR051681">
    <property type="entry name" value="Ser/Thr_Kinases-Pseudokinases"/>
</dbReference>
<keyword evidence="4" id="KW-1133">Transmembrane helix</keyword>
<keyword evidence="1" id="KW-0547">Nucleotide-binding</keyword>
<dbReference type="GO" id="GO:0097527">
    <property type="term" value="P:necroptotic signaling pathway"/>
    <property type="evidence" value="ECO:0007669"/>
    <property type="project" value="TreeGrafter"/>
</dbReference>
<evidence type="ECO:0000256" key="3">
    <source>
        <dbReference type="SAM" id="MobiDB-lite"/>
    </source>
</evidence>
<feature type="transmembrane region" description="Helical" evidence="4">
    <location>
        <begin position="683"/>
        <end position="700"/>
    </location>
</feature>
<gene>
    <name evidence="6" type="ORF">RclHR1_00890010</name>
</gene>
<feature type="transmembrane region" description="Helical" evidence="4">
    <location>
        <begin position="796"/>
        <end position="818"/>
    </location>
</feature>
<comment type="caution">
    <text evidence="6">The sequence shown here is derived from an EMBL/GenBank/DDBJ whole genome shotgun (WGS) entry which is preliminary data.</text>
</comment>
<dbReference type="PANTHER" id="PTHR44329">
    <property type="entry name" value="SERINE/THREONINE-PROTEIN KINASE TNNI3K-RELATED"/>
    <property type="match status" value="1"/>
</dbReference>